<dbReference type="STRING" id="688269.Theth_0936"/>
<dbReference type="EMBL" id="CP002351">
    <property type="protein sequence ID" value="AEH51020.1"/>
    <property type="molecule type" value="Genomic_DNA"/>
</dbReference>
<gene>
    <name evidence="1" type="ORF">Theth_0936</name>
</gene>
<dbReference type="RefSeq" id="WP_013932240.1">
    <property type="nucleotide sequence ID" value="NC_015707.1"/>
</dbReference>
<dbReference type="KEGG" id="tta:Theth_0936"/>
<dbReference type="AlphaFoldDB" id="F7YYJ1"/>
<proteinExistence type="predicted"/>
<sequence precursor="true">MSLKQIVLILLILGILTFGADAILTCTNLINIINTDQLLFIAKKDDFQVGYLFQHSKEVFRRIGILRFKTFDANFKAGIAFGKDFSAAMKIDFNLFGLTPGSYSLFFLINDEDSLASLRIKQVVSFGNNVLNVFWYEEFKEDPFGFGRVCIKQGNFSYGLYRITNGVFPGVFLYSMGKTCEEGLFAGMGWFDGLAQFFAFRKNIGLKQSSIFFEPFLIVKEGSLIPAIRLENFGKKFSMDFFLMPGKVFLRASF</sequence>
<organism evidence="1 2">
    <name type="scientific">Pseudothermotoga thermarum DSM 5069</name>
    <dbReference type="NCBI Taxonomy" id="688269"/>
    <lineage>
        <taxon>Bacteria</taxon>
        <taxon>Thermotogati</taxon>
        <taxon>Thermotogota</taxon>
        <taxon>Thermotogae</taxon>
        <taxon>Thermotogales</taxon>
        <taxon>Thermotogaceae</taxon>
        <taxon>Pseudothermotoga</taxon>
    </lineage>
</organism>
<protein>
    <submittedName>
        <fullName evidence="1">Uncharacterized protein</fullName>
    </submittedName>
</protein>
<dbReference type="OrthoDB" id="37303at2"/>
<evidence type="ECO:0000313" key="1">
    <source>
        <dbReference type="EMBL" id="AEH51020.1"/>
    </source>
</evidence>
<dbReference type="PATRIC" id="fig|688269.3.peg.959"/>
<name>F7YYJ1_9THEM</name>
<keyword evidence="2" id="KW-1185">Reference proteome</keyword>
<dbReference type="Proteomes" id="UP000006804">
    <property type="component" value="Chromosome"/>
</dbReference>
<accession>F7YYJ1</accession>
<dbReference type="HOGENOM" id="CLU_1093570_0_0_0"/>
<evidence type="ECO:0000313" key="2">
    <source>
        <dbReference type="Proteomes" id="UP000006804"/>
    </source>
</evidence>
<reference evidence="1 2" key="1">
    <citation type="submission" date="2010-11" db="EMBL/GenBank/DDBJ databases">
        <title>The complete genome of Thermotoga thermarum DSM 5069.</title>
        <authorList>
            <consortium name="US DOE Joint Genome Institute (JGI-PGF)"/>
            <person name="Lucas S."/>
            <person name="Copeland A."/>
            <person name="Lapidus A."/>
            <person name="Bruce D."/>
            <person name="Goodwin L."/>
            <person name="Pitluck S."/>
            <person name="Kyrpides N."/>
            <person name="Mavromatis K."/>
            <person name="Ivanova N."/>
            <person name="Zeytun A."/>
            <person name="Brettin T."/>
            <person name="Detter J.C."/>
            <person name="Tapia R."/>
            <person name="Han C."/>
            <person name="Land M."/>
            <person name="Hauser L."/>
            <person name="Markowitz V."/>
            <person name="Cheng J.-F."/>
            <person name="Hugenholtz P."/>
            <person name="Woyke T."/>
            <person name="Wu D."/>
            <person name="Spring S."/>
            <person name="Schroeder M."/>
            <person name="Brambilla E."/>
            <person name="Klenk H.-P."/>
            <person name="Eisen J.A."/>
        </authorList>
    </citation>
    <scope>NUCLEOTIDE SEQUENCE [LARGE SCALE GENOMIC DNA]</scope>
    <source>
        <strain evidence="1 2">DSM 5069</strain>
    </source>
</reference>